<dbReference type="AlphaFoldDB" id="A0AAV0ZHK1"/>
<organism evidence="1 2">
    <name type="scientific">Vicia faba</name>
    <name type="common">Broad bean</name>
    <name type="synonym">Faba vulgaris</name>
    <dbReference type="NCBI Taxonomy" id="3906"/>
    <lineage>
        <taxon>Eukaryota</taxon>
        <taxon>Viridiplantae</taxon>
        <taxon>Streptophyta</taxon>
        <taxon>Embryophyta</taxon>
        <taxon>Tracheophyta</taxon>
        <taxon>Spermatophyta</taxon>
        <taxon>Magnoliopsida</taxon>
        <taxon>eudicotyledons</taxon>
        <taxon>Gunneridae</taxon>
        <taxon>Pentapetalae</taxon>
        <taxon>rosids</taxon>
        <taxon>fabids</taxon>
        <taxon>Fabales</taxon>
        <taxon>Fabaceae</taxon>
        <taxon>Papilionoideae</taxon>
        <taxon>50 kb inversion clade</taxon>
        <taxon>NPAAA clade</taxon>
        <taxon>Hologalegina</taxon>
        <taxon>IRL clade</taxon>
        <taxon>Fabeae</taxon>
        <taxon>Vicia</taxon>
    </lineage>
</organism>
<dbReference type="SUPFAM" id="SSF50249">
    <property type="entry name" value="Nucleic acid-binding proteins"/>
    <property type="match status" value="1"/>
</dbReference>
<proteinExistence type="predicted"/>
<accession>A0AAV0ZHK1</accession>
<evidence type="ECO:0000313" key="2">
    <source>
        <dbReference type="Proteomes" id="UP001157006"/>
    </source>
</evidence>
<protein>
    <recommendedName>
        <fullName evidence="3">Replication factor A C-terminal domain-containing protein</fullName>
    </recommendedName>
</protein>
<dbReference type="Proteomes" id="UP001157006">
    <property type="component" value="Chromosome 2"/>
</dbReference>
<dbReference type="EMBL" id="OX451737">
    <property type="protein sequence ID" value="CAI8597214.1"/>
    <property type="molecule type" value="Genomic_DNA"/>
</dbReference>
<gene>
    <name evidence="1" type="ORF">VFH_II071040</name>
</gene>
<name>A0AAV0ZHK1_VICFA</name>
<dbReference type="InterPro" id="IPR012340">
    <property type="entry name" value="NA-bd_OB-fold"/>
</dbReference>
<dbReference type="Gene3D" id="2.40.50.140">
    <property type="entry name" value="Nucleic acid-binding proteins"/>
    <property type="match status" value="1"/>
</dbReference>
<reference evidence="1 2" key="1">
    <citation type="submission" date="2023-01" db="EMBL/GenBank/DDBJ databases">
        <authorList>
            <person name="Kreplak J."/>
        </authorList>
    </citation>
    <scope>NUCLEOTIDE SEQUENCE [LARGE SCALE GENOMIC DNA]</scope>
</reference>
<sequence>MSHVKWETDKCKHLVKRKRVVDRSVAEERHFLRRNGVTTELRPKARRGVVVAFNVALHLCRRLTVHRVECTAARCLRTTEELADLLQYETTCVTVATLNKFEAGQAGWYYDGCGVCTKSVSLKKGNLKCYANHITTETVPRYKLEIMGIDGKFKARFIFWDNDCVKLIGKSALQINTELIEEGEDNPWEFPYELDALLKKELAIRAVFQPKFGRLSVIGFKDDEETRKKIRDNFKSEEVASKLGVSEPSSQEDLRIFSEPFEGKLRSKCSGI</sequence>
<keyword evidence="2" id="KW-1185">Reference proteome</keyword>
<evidence type="ECO:0008006" key="3">
    <source>
        <dbReference type="Google" id="ProtNLM"/>
    </source>
</evidence>
<evidence type="ECO:0000313" key="1">
    <source>
        <dbReference type="EMBL" id="CAI8597214.1"/>
    </source>
</evidence>